<gene>
    <name evidence="7" type="ORF">PV05_07165</name>
</gene>
<dbReference type="Gene3D" id="3.50.50.60">
    <property type="entry name" value="FAD/NAD(P)-binding domain"/>
    <property type="match status" value="1"/>
</dbReference>
<dbReference type="PANTHER" id="PTHR47178">
    <property type="entry name" value="MONOOXYGENASE, FAD-BINDING"/>
    <property type="match status" value="1"/>
</dbReference>
<dbReference type="SUPFAM" id="SSF51905">
    <property type="entry name" value="FAD/NAD(P)-binding domain"/>
    <property type="match status" value="1"/>
</dbReference>
<dbReference type="InterPro" id="IPR002938">
    <property type="entry name" value="FAD-bd"/>
</dbReference>
<evidence type="ECO:0000256" key="4">
    <source>
        <dbReference type="ARBA" id="ARBA00023002"/>
    </source>
</evidence>
<evidence type="ECO:0000256" key="5">
    <source>
        <dbReference type="ARBA" id="ARBA00023033"/>
    </source>
</evidence>
<evidence type="ECO:0000256" key="3">
    <source>
        <dbReference type="ARBA" id="ARBA00022827"/>
    </source>
</evidence>
<protein>
    <recommendedName>
        <fullName evidence="6">FAD-binding domain-containing protein</fullName>
    </recommendedName>
</protein>
<dbReference type="GO" id="GO:0071949">
    <property type="term" value="F:FAD binding"/>
    <property type="evidence" value="ECO:0007669"/>
    <property type="project" value="InterPro"/>
</dbReference>
<evidence type="ECO:0000256" key="2">
    <source>
        <dbReference type="ARBA" id="ARBA00022630"/>
    </source>
</evidence>
<dbReference type="RefSeq" id="XP_013315415.1">
    <property type="nucleotide sequence ID" value="XM_013459961.1"/>
</dbReference>
<dbReference type="STRING" id="348802.A0A0D2BQM4"/>
<evidence type="ECO:0000256" key="1">
    <source>
        <dbReference type="ARBA" id="ARBA00001974"/>
    </source>
</evidence>
<sequence>MAATITATRRVLVVGGGNCGLALALGLQKARIPYTLFERDGEGDFLNRSRDWDMLLHWGDEYLRKLIPKRLHGRLNEATVDPDYNFKSNERLPQLDADTGEIMRYVEMPLLTRMSRKRLRMFLIREQNLNIKFGKRVTRADLDSTDEVSLDFEDGSRVQGACIIGCDGSRSRMRDFLCGAKAKPEQVDLTMINHVARYPAKVAKTIRMQMHHPIVQLGFSKEQVATLLADSQERLRYYRERASKLCEPYRTAALALTDNELLPVDREQQWSPFPWDNRGGKVTLAGDADIRCFLVNRGQGLKNAVKDASELVDALTAVYKGQKCLEEAIASYEAEMIPRGANEIRLTQLVAEKRRDMKNNDPMILKGLQKAE</sequence>
<dbReference type="HOGENOM" id="CLU_009665_3_2_1"/>
<reference evidence="7 8" key="1">
    <citation type="submission" date="2015-01" db="EMBL/GenBank/DDBJ databases">
        <title>The Genome Sequence of Exophiala xenobiotica CBS118157.</title>
        <authorList>
            <consortium name="The Broad Institute Genomics Platform"/>
            <person name="Cuomo C."/>
            <person name="de Hoog S."/>
            <person name="Gorbushina A."/>
            <person name="Stielow B."/>
            <person name="Teixiera M."/>
            <person name="Abouelleil A."/>
            <person name="Chapman S.B."/>
            <person name="Priest M."/>
            <person name="Young S.K."/>
            <person name="Wortman J."/>
            <person name="Nusbaum C."/>
            <person name="Birren B."/>
        </authorList>
    </citation>
    <scope>NUCLEOTIDE SEQUENCE [LARGE SCALE GENOMIC DNA]</scope>
    <source>
        <strain evidence="7 8">CBS 118157</strain>
    </source>
</reference>
<dbReference type="GO" id="GO:0004497">
    <property type="term" value="F:monooxygenase activity"/>
    <property type="evidence" value="ECO:0007669"/>
    <property type="project" value="UniProtKB-KW"/>
</dbReference>
<keyword evidence="8" id="KW-1185">Reference proteome</keyword>
<proteinExistence type="predicted"/>
<dbReference type="AlphaFoldDB" id="A0A0D2BQM4"/>
<dbReference type="PRINTS" id="PR00420">
    <property type="entry name" value="RNGMNOXGNASE"/>
</dbReference>
<dbReference type="GeneID" id="25329073"/>
<dbReference type="Pfam" id="PF01494">
    <property type="entry name" value="FAD_binding_3"/>
    <property type="match status" value="1"/>
</dbReference>
<feature type="domain" description="FAD-binding" evidence="6">
    <location>
        <begin position="10"/>
        <end position="341"/>
    </location>
</feature>
<dbReference type="EMBL" id="KN847320">
    <property type="protein sequence ID" value="KIW54831.1"/>
    <property type="molecule type" value="Genomic_DNA"/>
</dbReference>
<dbReference type="OrthoDB" id="47494at2759"/>
<keyword evidence="5" id="KW-0503">Monooxygenase</keyword>
<name>A0A0D2BQM4_9EURO</name>
<keyword evidence="3" id="KW-0274">FAD</keyword>
<evidence type="ECO:0000313" key="7">
    <source>
        <dbReference type="EMBL" id="KIW54831.1"/>
    </source>
</evidence>
<evidence type="ECO:0000313" key="8">
    <source>
        <dbReference type="Proteomes" id="UP000054342"/>
    </source>
</evidence>
<dbReference type="InterPro" id="IPR036188">
    <property type="entry name" value="FAD/NAD-bd_sf"/>
</dbReference>
<accession>A0A0D2BQM4</accession>
<keyword evidence="4" id="KW-0560">Oxidoreductase</keyword>
<comment type="cofactor">
    <cofactor evidence="1">
        <name>FAD</name>
        <dbReference type="ChEBI" id="CHEBI:57692"/>
    </cofactor>
</comment>
<keyword evidence="2" id="KW-0285">Flavoprotein</keyword>
<dbReference type="PANTHER" id="PTHR47178:SF3">
    <property type="entry name" value="FAD-BINDING DOMAIN-CONTAINING PROTEIN"/>
    <property type="match status" value="1"/>
</dbReference>
<dbReference type="Proteomes" id="UP000054342">
    <property type="component" value="Unassembled WGS sequence"/>
</dbReference>
<organism evidence="7 8">
    <name type="scientific">Exophiala xenobiotica</name>
    <dbReference type="NCBI Taxonomy" id="348802"/>
    <lineage>
        <taxon>Eukaryota</taxon>
        <taxon>Fungi</taxon>
        <taxon>Dikarya</taxon>
        <taxon>Ascomycota</taxon>
        <taxon>Pezizomycotina</taxon>
        <taxon>Eurotiomycetes</taxon>
        <taxon>Chaetothyriomycetidae</taxon>
        <taxon>Chaetothyriales</taxon>
        <taxon>Herpotrichiellaceae</taxon>
        <taxon>Exophiala</taxon>
    </lineage>
</organism>
<evidence type="ECO:0000259" key="6">
    <source>
        <dbReference type="Pfam" id="PF01494"/>
    </source>
</evidence>